<comment type="caution">
    <text evidence="1">The sequence shown here is derived from an EMBL/GenBank/DDBJ whole genome shotgun (WGS) entry which is preliminary data.</text>
</comment>
<evidence type="ECO:0000313" key="1">
    <source>
        <dbReference type="EMBL" id="KAF0568293.1"/>
    </source>
</evidence>
<evidence type="ECO:0000313" key="2">
    <source>
        <dbReference type="Proteomes" id="UP000471465"/>
    </source>
</evidence>
<dbReference type="AlphaFoldDB" id="A0A6N7BZ38"/>
<organism evidence="1 2">
    <name type="scientific">Psychrobacter nivimaris</name>
    <dbReference type="NCBI Taxonomy" id="281738"/>
    <lineage>
        <taxon>Bacteria</taxon>
        <taxon>Pseudomonadati</taxon>
        <taxon>Pseudomonadota</taxon>
        <taxon>Gammaproteobacteria</taxon>
        <taxon>Moraxellales</taxon>
        <taxon>Moraxellaceae</taxon>
        <taxon>Psychrobacter</taxon>
    </lineage>
</organism>
<proteinExistence type="predicted"/>
<dbReference type="Proteomes" id="UP000471465">
    <property type="component" value="Unassembled WGS sequence"/>
</dbReference>
<reference evidence="1 2" key="1">
    <citation type="submission" date="2019-09" db="EMBL/GenBank/DDBJ databases">
        <title>Draft genome sequence of Psychrobacter nivimaris LAMA 639, in search for biotechnological relevant genes.</title>
        <authorList>
            <person name="Lima A.O.S."/>
            <person name="Staloch B.E.K."/>
            <person name="Freitas R.C."/>
            <person name="Niero H."/>
            <person name="Silva M.A.C."/>
        </authorList>
    </citation>
    <scope>NUCLEOTIDE SEQUENCE [LARGE SCALE GENOMIC DNA]</scope>
    <source>
        <strain evidence="1 2">LAMA 639</strain>
    </source>
</reference>
<keyword evidence="2" id="KW-1185">Reference proteome</keyword>
<sequence>MLRCLLILGSNYWFSTDSPYSSQSEKYLSNTLHKKTHAIK</sequence>
<gene>
    <name evidence="1" type="ORF">FQV37_1158</name>
</gene>
<name>A0A6N7BZ38_9GAMM</name>
<accession>A0A6N7BZ38</accession>
<protein>
    <submittedName>
        <fullName evidence="1">Uncharacterized protein</fullName>
    </submittedName>
</protein>
<dbReference type="EMBL" id="VZIZ01000021">
    <property type="protein sequence ID" value="KAF0568293.1"/>
    <property type="molecule type" value="Genomic_DNA"/>
</dbReference>